<dbReference type="PANTHER" id="PTHR43617:SF2">
    <property type="entry name" value="UPF0039 PROTEIN SLL0451"/>
    <property type="match status" value="1"/>
</dbReference>
<accession>A0A3E3I5U4</accession>
<dbReference type="CDD" id="cd04301">
    <property type="entry name" value="NAT_SF"/>
    <property type="match status" value="1"/>
</dbReference>
<dbReference type="Gene3D" id="3.40.630.30">
    <property type="match status" value="1"/>
</dbReference>
<dbReference type="AlphaFoldDB" id="A0A3E3I5U4"/>
<organism evidence="2 3">
    <name type="scientific">Eisenbergiella massiliensis</name>
    <dbReference type="NCBI Taxonomy" id="1720294"/>
    <lineage>
        <taxon>Bacteria</taxon>
        <taxon>Bacillati</taxon>
        <taxon>Bacillota</taxon>
        <taxon>Clostridia</taxon>
        <taxon>Lachnospirales</taxon>
        <taxon>Lachnospiraceae</taxon>
        <taxon>Eisenbergiella</taxon>
    </lineage>
</organism>
<comment type="caution">
    <text evidence="2">The sequence shown here is derived from an EMBL/GenBank/DDBJ whole genome shotgun (WGS) entry which is preliminary data.</text>
</comment>
<dbReference type="Pfam" id="PF00583">
    <property type="entry name" value="Acetyltransf_1"/>
    <property type="match status" value="1"/>
</dbReference>
<dbReference type="PANTHER" id="PTHR43617">
    <property type="entry name" value="L-AMINO ACID N-ACETYLTRANSFERASE"/>
    <property type="match status" value="1"/>
</dbReference>
<dbReference type="InterPro" id="IPR000182">
    <property type="entry name" value="GNAT_dom"/>
</dbReference>
<name>A0A3E3I5U4_9FIRM</name>
<dbReference type="SUPFAM" id="SSF55729">
    <property type="entry name" value="Acyl-CoA N-acyltransferases (Nat)"/>
    <property type="match status" value="1"/>
</dbReference>
<sequence>MNYIIRKINENETAVLEDFLYEAIFVPEGVQPPEKNIIKKPELQVYVAGFGKRAGDFGLVAEANAQIIGAAWVRIMDDYGHIDNETPSFAISLYKEYRGYGIGTALMKRMLALLRENGYKQASLAVQKANYAVNMYKNVGFQTVAENEEEYIMICKL</sequence>
<evidence type="ECO:0000313" key="2">
    <source>
        <dbReference type="EMBL" id="RGE60964.1"/>
    </source>
</evidence>
<dbReference type="Proteomes" id="UP000260812">
    <property type="component" value="Unassembled WGS sequence"/>
</dbReference>
<keyword evidence="3" id="KW-1185">Reference proteome</keyword>
<dbReference type="InterPro" id="IPR016181">
    <property type="entry name" value="Acyl_CoA_acyltransferase"/>
</dbReference>
<dbReference type="RefSeq" id="WP_117544478.1">
    <property type="nucleotide sequence ID" value="NZ_JBKUNB010000006.1"/>
</dbReference>
<protein>
    <submittedName>
        <fullName evidence="2">N-acetyltransferase</fullName>
    </submittedName>
</protein>
<gene>
    <name evidence="2" type="ORF">DXC51_10495</name>
</gene>
<dbReference type="EMBL" id="QVLV01000006">
    <property type="protein sequence ID" value="RGE60964.1"/>
    <property type="molecule type" value="Genomic_DNA"/>
</dbReference>
<evidence type="ECO:0000259" key="1">
    <source>
        <dbReference type="PROSITE" id="PS51186"/>
    </source>
</evidence>
<proteinExistence type="predicted"/>
<feature type="domain" description="N-acetyltransferase" evidence="1">
    <location>
        <begin position="3"/>
        <end position="157"/>
    </location>
</feature>
<dbReference type="PROSITE" id="PS51186">
    <property type="entry name" value="GNAT"/>
    <property type="match status" value="1"/>
</dbReference>
<dbReference type="GeneID" id="97987293"/>
<dbReference type="InterPro" id="IPR050276">
    <property type="entry name" value="MshD_Acetyltransferase"/>
</dbReference>
<dbReference type="GO" id="GO:0016747">
    <property type="term" value="F:acyltransferase activity, transferring groups other than amino-acyl groups"/>
    <property type="evidence" value="ECO:0007669"/>
    <property type="project" value="InterPro"/>
</dbReference>
<keyword evidence="2" id="KW-0808">Transferase</keyword>
<evidence type="ECO:0000313" key="3">
    <source>
        <dbReference type="Proteomes" id="UP000260812"/>
    </source>
</evidence>
<reference evidence="2" key="1">
    <citation type="submission" date="2018-08" db="EMBL/GenBank/DDBJ databases">
        <title>A genome reference for cultivated species of the human gut microbiota.</title>
        <authorList>
            <person name="Zou Y."/>
            <person name="Xue W."/>
            <person name="Luo G."/>
        </authorList>
    </citation>
    <scope>NUCLEOTIDE SEQUENCE [LARGE SCALE GENOMIC DNA]</scope>
    <source>
        <strain evidence="2">TF05-5AC</strain>
    </source>
</reference>